<dbReference type="InterPro" id="IPR000219">
    <property type="entry name" value="DH_dom"/>
</dbReference>
<feature type="compositionally biased region" description="Polar residues" evidence="2">
    <location>
        <begin position="894"/>
        <end position="916"/>
    </location>
</feature>
<dbReference type="PANTHER" id="PTHR12673">
    <property type="entry name" value="FACIOGENITAL DYSPLASIA PROTEIN"/>
    <property type="match status" value="1"/>
</dbReference>
<evidence type="ECO:0000313" key="4">
    <source>
        <dbReference type="EMBL" id="VWP01704.1"/>
    </source>
</evidence>
<feature type="compositionally biased region" description="Pro residues" evidence="2">
    <location>
        <begin position="879"/>
        <end position="889"/>
    </location>
</feature>
<feature type="compositionally biased region" description="Polar residues" evidence="2">
    <location>
        <begin position="937"/>
        <end position="946"/>
    </location>
</feature>
<dbReference type="SUPFAM" id="SSF48065">
    <property type="entry name" value="DBL homology domain (DH-domain)"/>
    <property type="match status" value="1"/>
</dbReference>
<feature type="region of interest" description="Disordered" evidence="2">
    <location>
        <begin position="1"/>
        <end position="29"/>
    </location>
</feature>
<feature type="compositionally biased region" description="Low complexity" evidence="2">
    <location>
        <begin position="662"/>
        <end position="692"/>
    </location>
</feature>
<proteinExistence type="predicted"/>
<feature type="compositionally biased region" description="Basic and acidic residues" evidence="2">
    <location>
        <begin position="782"/>
        <end position="795"/>
    </location>
</feature>
<protein>
    <submittedName>
        <fullName evidence="4">Mixed-linked glucanase</fullName>
    </submittedName>
</protein>
<sequence>MAAFPQTPRKVPLALGDEHIPRPKPRSNGSTVTKRVFFCGVVVEGTEGGRELPQDVQDLIASLGESVDMVPEAIQPSPSQANEDAQAATRRRAMTNSSAFTDLVKELIATERNYVKKMGILKTEYADPLRSYSKDKHTAIIGPYEAKTLFGNIDQLLPVNEAFLADLEKMDPTGNGKPGVGDVALKHFKKLKGFEKYGTYFAKHEEVQRLMETEQKKNSRFAEYIERVRYSTAFDSRNKFGLTQLIAEPWQRIPRYTLLFNTMLKHMAMNHPQRAPLEEAIQYATVIAKAETDAETKRMAIMHCLSTSIEDFPVSLISNSRQFIDCIDVQDVLGPDPHTPISSNSPASAGTLHCSLFLFDDKVMIVKRPAEKSGRTLAGLDPPHFDKVVKGGTLPSSMRKNGLVCKGLVDITEVNATDIGGPDFHIFLENALLDQSERWGGRQFRALSVVFPPVSVGLDPIRTDREKHRFLNHLWAAQARVRTRMERSIILKGEECEVENRGGYVTKAQTYFNVYTRMNFLQEPKKTKIVMHIDQDGVADPIPFGDVDGPYVVVRVQPMAGELARYSVTSTYEEETEEDIMQTSRIPERIVQTIHQYGLFKFKTNATSSRPTTPTASRSRAAIFGLDVISRNLFGSRSAAASMTDFFAGSVGSHRRSRTADSRSSTLTGTASTAGSSSTRFSRSSTTTSSTSIMDDEPPPSSMSKGSRSSRSRSLSKGAKKLVKRAKSPFMSEREDTDTDDDDSPRRSHHGRTRSYGQDSFKRSKSLPRGSVPSMSDIPADDSERALAMRLELARRNSKNQHGHDYSAPTMEEPSEETIYEGRREPFQEPPQDYDYESQRSATPSTFRAHSPAPSTIEPYSRSLSRNSSNQSDRRPMGPRSPSPLPSPRVAPTQLPSLDNDTDMTLVQAGFPTTPTHRVYPRTPIPRSKRQPFEPTSVLNTDTTPKATAEKHATGGEPAKPPSIIEPLSIKKRSSVRTESSVVTLSPGKGSPARRTSLTLTRRPSPIGKAAFANTGTRRVSGQRTTKALSGGADVDLDEVEAKVTRAAEATKADIESSHRAIKRIKLETQKVISSSPVRAAVATWETKPTISPIKRTPQRTPVLQTKEAEARRAEMLSAIGKRNGDSGGPPRPRVQTMFEPSTSSASIMSNGGGSPRSAVPDDSMRTIDNLAEEADQELEQALRNQESVTSEMRVLVQLLHQEVNELYQYFNEELDGMFDAASLPDDDAWAAMTKKMKEAQQGKAKAEHENSQLKTRIAELELQHGQ</sequence>
<gene>
    <name evidence="4" type="primary">C0NFK7</name>
</gene>
<dbReference type="Pfam" id="PF00621">
    <property type="entry name" value="RhoGEF"/>
    <property type="match status" value="1"/>
</dbReference>
<dbReference type="CDD" id="cd00160">
    <property type="entry name" value="RhoGEF"/>
    <property type="match status" value="1"/>
</dbReference>
<evidence type="ECO:0000259" key="3">
    <source>
        <dbReference type="PROSITE" id="PS50010"/>
    </source>
</evidence>
<feature type="domain" description="DH" evidence="3">
    <location>
        <begin position="99"/>
        <end position="294"/>
    </location>
</feature>
<feature type="compositionally biased region" description="Low complexity" evidence="2">
    <location>
        <begin position="861"/>
        <end position="871"/>
    </location>
</feature>
<feature type="compositionally biased region" description="Basic residues" evidence="2">
    <location>
        <begin position="718"/>
        <end position="727"/>
    </location>
</feature>
<feature type="coiled-coil region" evidence="1">
    <location>
        <begin position="1165"/>
        <end position="1192"/>
    </location>
</feature>
<feature type="compositionally biased region" description="Low complexity" evidence="2">
    <location>
        <begin position="977"/>
        <end position="996"/>
    </location>
</feature>
<dbReference type="PANTHER" id="PTHR12673:SF270">
    <property type="entry name" value="FYVE-TYPE DOMAIN-CONTAINING PROTEIN"/>
    <property type="match status" value="1"/>
</dbReference>
<feature type="region of interest" description="Disordered" evidence="2">
    <location>
        <begin position="650"/>
        <end position="996"/>
    </location>
</feature>
<reference evidence="4" key="1">
    <citation type="submission" date="2019-10" db="EMBL/GenBank/DDBJ databases">
        <authorList>
            <person name="Nor Muhammad N."/>
        </authorList>
    </citation>
    <scope>NUCLEOTIDE SEQUENCE</scope>
</reference>
<dbReference type="AlphaFoldDB" id="A0A5K1K6Q7"/>
<evidence type="ECO:0000256" key="2">
    <source>
        <dbReference type="SAM" id="MobiDB-lite"/>
    </source>
</evidence>
<dbReference type="SMART" id="SM00325">
    <property type="entry name" value="RhoGEF"/>
    <property type="match status" value="1"/>
</dbReference>
<keyword evidence="1" id="KW-0175">Coiled coil</keyword>
<feature type="compositionally biased region" description="Low complexity" evidence="2">
    <location>
        <begin position="702"/>
        <end position="717"/>
    </location>
</feature>
<dbReference type="PROSITE" id="PS50010">
    <property type="entry name" value="DH_2"/>
    <property type="match status" value="1"/>
</dbReference>
<dbReference type="GO" id="GO:0005737">
    <property type="term" value="C:cytoplasm"/>
    <property type="evidence" value="ECO:0007669"/>
    <property type="project" value="TreeGrafter"/>
</dbReference>
<dbReference type="Gene3D" id="1.20.900.10">
    <property type="entry name" value="Dbl homology (DH) domain"/>
    <property type="match status" value="1"/>
</dbReference>
<dbReference type="GO" id="GO:0005085">
    <property type="term" value="F:guanyl-nucleotide exchange factor activity"/>
    <property type="evidence" value="ECO:0007669"/>
    <property type="project" value="InterPro"/>
</dbReference>
<evidence type="ECO:0000256" key="1">
    <source>
        <dbReference type="SAM" id="Coils"/>
    </source>
</evidence>
<name>A0A5K1K6Q7_9APHY</name>
<feature type="compositionally biased region" description="Polar residues" evidence="2">
    <location>
        <begin position="839"/>
        <end position="848"/>
    </location>
</feature>
<organism evidence="4">
    <name type="scientific">Ganoderma boninense</name>
    <dbReference type="NCBI Taxonomy" id="34458"/>
    <lineage>
        <taxon>Eukaryota</taxon>
        <taxon>Fungi</taxon>
        <taxon>Dikarya</taxon>
        <taxon>Basidiomycota</taxon>
        <taxon>Agaricomycotina</taxon>
        <taxon>Agaricomycetes</taxon>
        <taxon>Polyporales</taxon>
        <taxon>Polyporaceae</taxon>
        <taxon>Ganoderma</taxon>
    </lineage>
</organism>
<accession>A0A5K1K6Q7</accession>
<dbReference type="EMBL" id="LR729596">
    <property type="protein sequence ID" value="VWP01704.1"/>
    <property type="molecule type" value="Genomic_DNA"/>
</dbReference>
<dbReference type="InterPro" id="IPR035899">
    <property type="entry name" value="DBL_dom_sf"/>
</dbReference>
<feature type="region of interest" description="Disordered" evidence="2">
    <location>
        <begin position="1239"/>
        <end position="1267"/>
    </location>
</feature>
<dbReference type="InterPro" id="IPR051092">
    <property type="entry name" value="FYVE_RhoGEF_PH"/>
</dbReference>